<keyword evidence="3" id="KW-1185">Reference proteome</keyword>
<organism evidence="2 3">
    <name type="scientific">Cyclonatronum proteinivorum</name>
    <dbReference type="NCBI Taxonomy" id="1457365"/>
    <lineage>
        <taxon>Bacteria</taxon>
        <taxon>Pseudomonadati</taxon>
        <taxon>Balneolota</taxon>
        <taxon>Balneolia</taxon>
        <taxon>Balneolales</taxon>
        <taxon>Cyclonatronaceae</taxon>
        <taxon>Cyclonatronum</taxon>
    </lineage>
</organism>
<dbReference type="RefSeq" id="WP_114984826.1">
    <property type="nucleotide sequence ID" value="NZ_CP027806.1"/>
</dbReference>
<evidence type="ECO:0000313" key="2">
    <source>
        <dbReference type="EMBL" id="AXJ01661.1"/>
    </source>
</evidence>
<dbReference type="InterPro" id="IPR009081">
    <property type="entry name" value="PP-bd_ACP"/>
</dbReference>
<evidence type="ECO:0000259" key="1">
    <source>
        <dbReference type="PROSITE" id="PS50075"/>
    </source>
</evidence>
<feature type="domain" description="Carrier" evidence="1">
    <location>
        <begin position="1"/>
        <end position="74"/>
    </location>
</feature>
<reference evidence="2 3" key="1">
    <citation type="submission" date="2018-03" db="EMBL/GenBank/DDBJ databases">
        <title>Phenotypic and genomic properties of Cyclonatronum proteinivorum gen. nov., sp. nov., a haloalkaliphilic bacteroidete from soda lakes possessing Na+-translocating rhodopsin.</title>
        <authorList>
            <person name="Toshchakov S.V."/>
            <person name="Korzhenkov A."/>
            <person name="Samarov N.I."/>
            <person name="Kublanov I.V."/>
            <person name="Muntyan M.S."/>
            <person name="Sorokin D.Y."/>
        </authorList>
    </citation>
    <scope>NUCLEOTIDE SEQUENCE [LARGE SCALE GENOMIC DNA]</scope>
    <source>
        <strain evidence="2 3">Omega</strain>
    </source>
</reference>
<evidence type="ECO:0000313" key="3">
    <source>
        <dbReference type="Proteomes" id="UP000254808"/>
    </source>
</evidence>
<dbReference type="AlphaFoldDB" id="A0A345UMF9"/>
<dbReference type="OrthoDB" id="675004at2"/>
<dbReference type="InterPro" id="IPR036736">
    <property type="entry name" value="ACP-like_sf"/>
</dbReference>
<dbReference type="KEGG" id="cprv:CYPRO_2419"/>
<proteinExistence type="predicted"/>
<sequence length="75" mass="8648">MKEKFLDVFKEALEIEDREVSLEDDFREYEEWDSLAQLSLIAALDEEFGAAVEDEAFQQLKTVGDLFKAVQEQAS</sequence>
<protein>
    <submittedName>
        <fullName evidence="2">Acyl carrier protein</fullName>
    </submittedName>
</protein>
<dbReference type="Gene3D" id="1.10.1200.10">
    <property type="entry name" value="ACP-like"/>
    <property type="match status" value="1"/>
</dbReference>
<dbReference type="SUPFAM" id="SSF47336">
    <property type="entry name" value="ACP-like"/>
    <property type="match status" value="1"/>
</dbReference>
<name>A0A345UMF9_9BACT</name>
<dbReference type="PROSITE" id="PS50075">
    <property type="entry name" value="CARRIER"/>
    <property type="match status" value="1"/>
</dbReference>
<accession>A0A345UMF9</accession>
<dbReference type="Pfam" id="PF00550">
    <property type="entry name" value="PP-binding"/>
    <property type="match status" value="1"/>
</dbReference>
<gene>
    <name evidence="2" type="ORF">CYPRO_2419</name>
</gene>
<dbReference type="EMBL" id="CP027806">
    <property type="protein sequence ID" value="AXJ01661.1"/>
    <property type="molecule type" value="Genomic_DNA"/>
</dbReference>
<dbReference type="Proteomes" id="UP000254808">
    <property type="component" value="Chromosome"/>
</dbReference>